<comment type="similarity">
    <text evidence="2">Belongs to the BA14k family.</text>
</comment>
<evidence type="ECO:0000313" key="9">
    <source>
        <dbReference type="Proteomes" id="UP000623250"/>
    </source>
</evidence>
<sequence length="137" mass="13987">MTMTSYSASAAPLVSGLEGALSSNIMAVQYGPGKHGGHKPGFRPGPKHGPGFGPGRRGGNWGHRRRGPGGAAIGLGIAGAIIGGAIIANEANRAYAAPPPAAYDDGYGRCAATFRSFNPNTGTYVDLNGYERPCPYL</sequence>
<dbReference type="EMBL" id="JAEMUK010000011">
    <property type="protein sequence ID" value="MBJ7543085.1"/>
    <property type="molecule type" value="Genomic_DNA"/>
</dbReference>
<evidence type="ECO:0000256" key="7">
    <source>
        <dbReference type="SAM" id="MobiDB-lite"/>
    </source>
</evidence>
<dbReference type="AlphaFoldDB" id="A0A8I1KGU3"/>
<feature type="region of interest" description="Disordered" evidence="7">
    <location>
        <begin position="33"/>
        <end position="66"/>
    </location>
</feature>
<evidence type="ECO:0000256" key="5">
    <source>
        <dbReference type="ARBA" id="ARBA00022734"/>
    </source>
</evidence>
<evidence type="ECO:0000256" key="2">
    <source>
        <dbReference type="ARBA" id="ARBA00010270"/>
    </source>
</evidence>
<proteinExistence type="inferred from homology"/>
<dbReference type="GO" id="GO:0030246">
    <property type="term" value="F:carbohydrate binding"/>
    <property type="evidence" value="ECO:0007669"/>
    <property type="project" value="UniProtKB-KW"/>
</dbReference>
<name>A0A8I1KGU3_9HYPH</name>
<dbReference type="InterPro" id="IPR012413">
    <property type="entry name" value="BA14K"/>
</dbReference>
<comment type="function">
    <text evidence="6">Has immunoglobulin-binding and hemagglutination properties, and can bind to mannose. Essential for virulence. May be involved in LPS biosynthesis or polysaccharide transport.</text>
</comment>
<dbReference type="GO" id="GO:0016020">
    <property type="term" value="C:membrane"/>
    <property type="evidence" value="ECO:0007669"/>
    <property type="project" value="UniProtKB-SubCell"/>
</dbReference>
<dbReference type="Proteomes" id="UP000623250">
    <property type="component" value="Unassembled WGS sequence"/>
</dbReference>
<protein>
    <recommendedName>
        <fullName evidence="3">Lectin-like protein BA14k</fullName>
    </recommendedName>
</protein>
<dbReference type="Pfam" id="PF07886">
    <property type="entry name" value="BA14K"/>
    <property type="match status" value="1"/>
</dbReference>
<keyword evidence="5" id="KW-0430">Lectin</keyword>
<comment type="subcellular location">
    <subcellularLocation>
        <location evidence="1">Membrane</location>
        <topology evidence="1">Single-pass membrane protein</topology>
    </subcellularLocation>
</comment>
<reference evidence="8 9" key="1">
    <citation type="submission" date="2020-12" db="EMBL/GenBank/DDBJ databases">
        <title>Revised draft genomes of Rhodomicrobium vannielii ATCC 17100 and Rhodomicrobium udaipurense JA643.</title>
        <authorList>
            <person name="Conners E.M."/>
            <person name="Davenport E.J."/>
            <person name="Bose A."/>
        </authorList>
    </citation>
    <scope>NUCLEOTIDE SEQUENCE [LARGE SCALE GENOMIC DNA]</scope>
    <source>
        <strain evidence="8 9">JA643</strain>
    </source>
</reference>
<accession>A0A8I1KGU3</accession>
<keyword evidence="4" id="KW-1003">Cell membrane</keyword>
<evidence type="ECO:0000256" key="3">
    <source>
        <dbReference type="ARBA" id="ARBA00020552"/>
    </source>
</evidence>
<evidence type="ECO:0000256" key="1">
    <source>
        <dbReference type="ARBA" id="ARBA00004167"/>
    </source>
</evidence>
<evidence type="ECO:0000256" key="4">
    <source>
        <dbReference type="ARBA" id="ARBA00022475"/>
    </source>
</evidence>
<comment type="caution">
    <text evidence="8">The sequence shown here is derived from an EMBL/GenBank/DDBJ whole genome shotgun (WGS) entry which is preliminary data.</text>
</comment>
<feature type="compositionally biased region" description="Gly residues" evidence="7">
    <location>
        <begin position="48"/>
        <end position="61"/>
    </location>
</feature>
<evidence type="ECO:0000256" key="6">
    <source>
        <dbReference type="ARBA" id="ARBA00025321"/>
    </source>
</evidence>
<keyword evidence="4" id="KW-0472">Membrane</keyword>
<evidence type="ECO:0000313" key="8">
    <source>
        <dbReference type="EMBL" id="MBJ7543085.1"/>
    </source>
</evidence>
<gene>
    <name evidence="8" type="ORF">JDN41_05880</name>
</gene>
<organism evidence="8 9">
    <name type="scientific">Rhodomicrobium udaipurense</name>
    <dbReference type="NCBI Taxonomy" id="1202716"/>
    <lineage>
        <taxon>Bacteria</taxon>
        <taxon>Pseudomonadati</taxon>
        <taxon>Pseudomonadota</taxon>
        <taxon>Alphaproteobacteria</taxon>
        <taxon>Hyphomicrobiales</taxon>
        <taxon>Hyphomicrobiaceae</taxon>
        <taxon>Rhodomicrobium</taxon>
    </lineage>
</organism>
<dbReference type="RefSeq" id="WP_081796587.1">
    <property type="nucleotide sequence ID" value="NZ_JAEMUK010000011.1"/>
</dbReference>
<keyword evidence="9" id="KW-1185">Reference proteome</keyword>